<dbReference type="RefSeq" id="WP_380619518.1">
    <property type="nucleotide sequence ID" value="NZ_JBHSDK010000012.1"/>
</dbReference>
<protein>
    <submittedName>
        <fullName evidence="1">Uncharacterized protein</fullName>
    </submittedName>
</protein>
<evidence type="ECO:0000313" key="1">
    <source>
        <dbReference type="EMBL" id="MFC4335131.1"/>
    </source>
</evidence>
<proteinExistence type="predicted"/>
<name>A0ABV8TWG4_9ACTN</name>
<reference evidence="2" key="1">
    <citation type="journal article" date="2019" name="Int. J. Syst. Evol. Microbiol.">
        <title>The Global Catalogue of Microorganisms (GCM) 10K type strain sequencing project: providing services to taxonomists for standard genome sequencing and annotation.</title>
        <authorList>
            <consortium name="The Broad Institute Genomics Platform"/>
            <consortium name="The Broad Institute Genome Sequencing Center for Infectious Disease"/>
            <person name="Wu L."/>
            <person name="Ma J."/>
        </authorList>
    </citation>
    <scope>NUCLEOTIDE SEQUENCE [LARGE SCALE GENOMIC DNA]</scope>
    <source>
        <strain evidence="2">IBRC-M 10908</strain>
    </source>
</reference>
<comment type="caution">
    <text evidence="1">The sequence shown here is derived from an EMBL/GenBank/DDBJ whole genome shotgun (WGS) entry which is preliminary data.</text>
</comment>
<organism evidence="1 2">
    <name type="scientific">Salininema proteolyticum</name>
    <dbReference type="NCBI Taxonomy" id="1607685"/>
    <lineage>
        <taxon>Bacteria</taxon>
        <taxon>Bacillati</taxon>
        <taxon>Actinomycetota</taxon>
        <taxon>Actinomycetes</taxon>
        <taxon>Glycomycetales</taxon>
        <taxon>Glycomycetaceae</taxon>
        <taxon>Salininema</taxon>
    </lineage>
</organism>
<keyword evidence="2" id="KW-1185">Reference proteome</keyword>
<gene>
    <name evidence="1" type="ORF">ACFPET_07955</name>
</gene>
<sequence>MALCLAMDDGFAATRFTESLAEESGYSENGAVNQACFGSEAFCDTRSPGLEEACPEIPADFIEAGEEPGY</sequence>
<accession>A0ABV8TWG4</accession>
<dbReference type="EMBL" id="JBHSDK010000012">
    <property type="protein sequence ID" value="MFC4335131.1"/>
    <property type="molecule type" value="Genomic_DNA"/>
</dbReference>
<evidence type="ECO:0000313" key="2">
    <source>
        <dbReference type="Proteomes" id="UP001595823"/>
    </source>
</evidence>
<dbReference type="Proteomes" id="UP001595823">
    <property type="component" value="Unassembled WGS sequence"/>
</dbReference>